<accession>A0A8S5QXM4</accession>
<protein>
    <submittedName>
        <fullName evidence="1">Uncharacterized protein</fullName>
    </submittedName>
</protein>
<name>A0A8S5QXM4_9CAUD</name>
<sequence>MRHTYTNTLTERLPTYFFDLRLQGSKKILLSSFSHL</sequence>
<proteinExistence type="predicted"/>
<organism evidence="1">
    <name type="scientific">Siphoviridae sp. ctSwt2</name>
    <dbReference type="NCBI Taxonomy" id="2826346"/>
    <lineage>
        <taxon>Viruses</taxon>
        <taxon>Duplodnaviria</taxon>
        <taxon>Heunggongvirae</taxon>
        <taxon>Uroviricota</taxon>
        <taxon>Caudoviricetes</taxon>
    </lineage>
</organism>
<reference evidence="1" key="1">
    <citation type="journal article" date="2021" name="Proc. Natl. Acad. Sci. U.S.A.">
        <title>A Catalog of Tens of Thousands of Viruses from Human Metagenomes Reveals Hidden Associations with Chronic Diseases.</title>
        <authorList>
            <person name="Tisza M.J."/>
            <person name="Buck C.B."/>
        </authorList>
    </citation>
    <scope>NUCLEOTIDE SEQUENCE</scope>
    <source>
        <strain evidence="1">CtSwt2</strain>
    </source>
</reference>
<dbReference type="EMBL" id="BK015756">
    <property type="protein sequence ID" value="DAE23627.1"/>
    <property type="molecule type" value="Genomic_DNA"/>
</dbReference>
<evidence type="ECO:0000313" key="1">
    <source>
        <dbReference type="EMBL" id="DAE23627.1"/>
    </source>
</evidence>